<protein>
    <submittedName>
        <fullName evidence="1">Uncharacterized protein</fullName>
    </submittedName>
</protein>
<gene>
    <name evidence="1" type="ORF">NIASO_03265</name>
</gene>
<dbReference type="KEGG" id="nso:NIASO_03265"/>
<dbReference type="STRING" id="929713.NIASO_03265"/>
<dbReference type="Proteomes" id="UP000003586">
    <property type="component" value="Chromosome"/>
</dbReference>
<name>W0F6X9_9BACT</name>
<organism evidence="1 2">
    <name type="scientific">Niabella soli DSM 19437</name>
    <dbReference type="NCBI Taxonomy" id="929713"/>
    <lineage>
        <taxon>Bacteria</taxon>
        <taxon>Pseudomonadati</taxon>
        <taxon>Bacteroidota</taxon>
        <taxon>Chitinophagia</taxon>
        <taxon>Chitinophagales</taxon>
        <taxon>Chitinophagaceae</taxon>
        <taxon>Niabella</taxon>
    </lineage>
</organism>
<evidence type="ECO:0000313" key="2">
    <source>
        <dbReference type="Proteomes" id="UP000003586"/>
    </source>
</evidence>
<evidence type="ECO:0000313" key="1">
    <source>
        <dbReference type="EMBL" id="AHF17184.1"/>
    </source>
</evidence>
<accession>W0F6X9</accession>
<dbReference type="HOGENOM" id="CLU_3313452_0_0_10"/>
<proteinExistence type="predicted"/>
<dbReference type="AlphaFoldDB" id="W0F6X9"/>
<keyword evidence="2" id="KW-1185">Reference proteome</keyword>
<dbReference type="EMBL" id="CP007035">
    <property type="protein sequence ID" value="AHF17184.1"/>
    <property type="molecule type" value="Genomic_DNA"/>
</dbReference>
<sequence length="39" mass="4548">MTIKNNNNSTDPGKIKSSKKSNSLCIFYKNNRSIYNNFY</sequence>
<reference evidence="1 2" key="1">
    <citation type="submission" date="2013-12" db="EMBL/GenBank/DDBJ databases">
        <authorList>
            <consortium name="DOE Joint Genome Institute"/>
            <person name="Eisen J."/>
            <person name="Huntemann M."/>
            <person name="Han J."/>
            <person name="Chen A."/>
            <person name="Kyrpides N."/>
            <person name="Mavromatis K."/>
            <person name="Markowitz V."/>
            <person name="Palaniappan K."/>
            <person name="Ivanova N."/>
            <person name="Schaumberg A."/>
            <person name="Pati A."/>
            <person name="Liolios K."/>
            <person name="Nordberg H.P."/>
            <person name="Cantor M.N."/>
            <person name="Hua S.X."/>
            <person name="Woyke T."/>
        </authorList>
    </citation>
    <scope>NUCLEOTIDE SEQUENCE [LARGE SCALE GENOMIC DNA]</scope>
    <source>
        <strain evidence="2">DSM 19437</strain>
    </source>
</reference>